<dbReference type="Gene3D" id="1.10.260.40">
    <property type="entry name" value="lambda repressor-like DNA-binding domains"/>
    <property type="match status" value="1"/>
</dbReference>
<keyword evidence="1" id="KW-0472">Membrane</keyword>
<dbReference type="RefSeq" id="WP_313866393.1">
    <property type="nucleotide sequence ID" value="NZ_CP132507.1"/>
</dbReference>
<keyword evidence="4" id="KW-1185">Reference proteome</keyword>
<feature type="transmembrane region" description="Helical" evidence="1">
    <location>
        <begin position="131"/>
        <end position="149"/>
    </location>
</feature>
<evidence type="ECO:0000313" key="4">
    <source>
        <dbReference type="Proteomes" id="UP001302257"/>
    </source>
</evidence>
<dbReference type="InterPro" id="IPR050400">
    <property type="entry name" value="Bact_Cytoskel_RodZ"/>
</dbReference>
<evidence type="ECO:0000259" key="2">
    <source>
        <dbReference type="Pfam" id="PF13464"/>
    </source>
</evidence>
<dbReference type="Pfam" id="PF13464">
    <property type="entry name" value="RodZ_C"/>
    <property type="match status" value="1"/>
</dbReference>
<dbReference type="CDD" id="cd00093">
    <property type="entry name" value="HTH_XRE"/>
    <property type="match status" value="1"/>
</dbReference>
<keyword evidence="1" id="KW-0812">Transmembrane</keyword>
<gene>
    <name evidence="3" type="ORF">RAN89_11260</name>
</gene>
<dbReference type="EMBL" id="CP132507">
    <property type="protein sequence ID" value="WNO03500.1"/>
    <property type="molecule type" value="Genomic_DNA"/>
</dbReference>
<dbReference type="Pfam" id="PF13413">
    <property type="entry name" value="HTH_25"/>
    <property type="match status" value="1"/>
</dbReference>
<reference evidence="3 4" key="1">
    <citation type="submission" date="2023-08" db="EMBL/GenBank/DDBJ databases">
        <title>Rhodoferax potami sp. nov. and Rhodoferax mekongensis sp. nov., isolated from the Mekong River in Thailand.</title>
        <authorList>
            <person name="Kitikhun S."/>
            <person name="Charoenyingcharoen P."/>
            <person name="Siriarchawattana P."/>
            <person name="Likhitrattanapisal S."/>
            <person name="Nilsakha T."/>
            <person name="Chanpet A."/>
            <person name="Rattanawaree P."/>
            <person name="Ingsriswang S."/>
        </authorList>
    </citation>
    <scope>NUCLEOTIDE SEQUENCE [LARGE SCALE GENOMIC DNA]</scope>
    <source>
        <strain evidence="3 4">TBRC 17307</strain>
    </source>
</reference>
<accession>A0ABZ0AW50</accession>
<dbReference type="PANTHER" id="PTHR34475:SF1">
    <property type="entry name" value="CYTOSKELETON PROTEIN RODZ"/>
    <property type="match status" value="1"/>
</dbReference>
<protein>
    <submittedName>
        <fullName evidence="3">Helix-turn-helix domain-containing protein</fullName>
    </submittedName>
</protein>
<sequence length="300" mass="31369">MNKVEMSGALPELPETTLAAAPVTAGRLLRNAREAAGLHIAALAVSMKVPVKKLEALEADRSDLLPDAVFVRALASSVCRALKVDSAPILELLPQTVKPSFEAGDKGINAPFKVPGEAASVGFVDALKRPVVIVVSLLLLAVLGIAFAPEMHLPEFASKADVTPVNIAPPKEPAIEPVPVAEKLEEKLPPVEVVPGPSPAELVKQPVTEVALPASSAPVQKPTEMIVIRAKGTTWVEVVDSAGAVLVRRTLQADGITSATGVPPLAVVVGKADMVDVEVRGKPFSMSTVSRDNVARFEVK</sequence>
<feature type="domain" description="Cytoskeleton protein RodZ-like C-terminal" evidence="2">
    <location>
        <begin position="227"/>
        <end position="298"/>
    </location>
</feature>
<evidence type="ECO:0000256" key="1">
    <source>
        <dbReference type="SAM" id="Phobius"/>
    </source>
</evidence>
<dbReference type="InterPro" id="IPR010982">
    <property type="entry name" value="Lambda_DNA-bd_dom_sf"/>
</dbReference>
<dbReference type="InterPro" id="IPR025194">
    <property type="entry name" value="RodZ-like_C"/>
</dbReference>
<dbReference type="PANTHER" id="PTHR34475">
    <property type="match status" value="1"/>
</dbReference>
<keyword evidence="1" id="KW-1133">Transmembrane helix</keyword>
<dbReference type="Proteomes" id="UP001302257">
    <property type="component" value="Chromosome"/>
</dbReference>
<dbReference type="InterPro" id="IPR001387">
    <property type="entry name" value="Cro/C1-type_HTH"/>
</dbReference>
<proteinExistence type="predicted"/>
<name>A0ABZ0AW50_9BURK</name>
<evidence type="ECO:0000313" key="3">
    <source>
        <dbReference type="EMBL" id="WNO03500.1"/>
    </source>
</evidence>
<organism evidence="3 4">
    <name type="scientific">Rhodoferax mekongensis</name>
    <dbReference type="NCBI Taxonomy" id="3068341"/>
    <lineage>
        <taxon>Bacteria</taxon>
        <taxon>Pseudomonadati</taxon>
        <taxon>Pseudomonadota</taxon>
        <taxon>Betaproteobacteria</taxon>
        <taxon>Burkholderiales</taxon>
        <taxon>Comamonadaceae</taxon>
        <taxon>Rhodoferax</taxon>
    </lineage>
</organism>